<dbReference type="Gene3D" id="3.30.300.30">
    <property type="match status" value="1"/>
</dbReference>
<dbReference type="InterPro" id="IPR001242">
    <property type="entry name" value="Condensation_dom"/>
</dbReference>
<dbReference type="Pfam" id="PF13193">
    <property type="entry name" value="AMP-binding_C"/>
    <property type="match status" value="1"/>
</dbReference>
<dbReference type="GO" id="GO:0003824">
    <property type="term" value="F:catalytic activity"/>
    <property type="evidence" value="ECO:0007669"/>
    <property type="project" value="InterPro"/>
</dbReference>
<protein>
    <submittedName>
        <fullName evidence="5">Amino acid adenylation domain-containing protein</fullName>
    </submittedName>
</protein>
<keyword evidence="6" id="KW-1185">Reference proteome</keyword>
<evidence type="ECO:0000256" key="2">
    <source>
        <dbReference type="ARBA" id="ARBA00022450"/>
    </source>
</evidence>
<dbReference type="InterPro" id="IPR036736">
    <property type="entry name" value="ACP-like_sf"/>
</dbReference>
<evidence type="ECO:0000313" key="5">
    <source>
        <dbReference type="EMBL" id="MBH8571748.1"/>
    </source>
</evidence>
<dbReference type="PROSITE" id="PS50075">
    <property type="entry name" value="CARRIER"/>
    <property type="match status" value="1"/>
</dbReference>
<dbReference type="SUPFAM" id="SSF56801">
    <property type="entry name" value="Acetyl-CoA synthetase-like"/>
    <property type="match status" value="1"/>
</dbReference>
<evidence type="ECO:0000256" key="3">
    <source>
        <dbReference type="ARBA" id="ARBA00022553"/>
    </source>
</evidence>
<dbReference type="Pfam" id="PF00668">
    <property type="entry name" value="Condensation"/>
    <property type="match status" value="1"/>
</dbReference>
<organism evidence="5 6">
    <name type="scientific">Dendronalium phyllosphericum CENA369</name>
    <dbReference type="NCBI Taxonomy" id="1725256"/>
    <lineage>
        <taxon>Bacteria</taxon>
        <taxon>Bacillati</taxon>
        <taxon>Cyanobacteriota</taxon>
        <taxon>Cyanophyceae</taxon>
        <taxon>Nostocales</taxon>
        <taxon>Nostocaceae</taxon>
        <taxon>Dendronalium</taxon>
        <taxon>Dendronalium phyllosphericum</taxon>
    </lineage>
</organism>
<dbReference type="Gene3D" id="1.10.1200.10">
    <property type="entry name" value="ACP-like"/>
    <property type="match status" value="1"/>
</dbReference>
<dbReference type="GO" id="GO:0043041">
    <property type="term" value="P:amino acid activation for nonribosomal peptide biosynthetic process"/>
    <property type="evidence" value="ECO:0007669"/>
    <property type="project" value="TreeGrafter"/>
</dbReference>
<evidence type="ECO:0000313" key="6">
    <source>
        <dbReference type="Proteomes" id="UP000662314"/>
    </source>
</evidence>
<dbReference type="InterPro" id="IPR023213">
    <property type="entry name" value="CAT-like_dom_sf"/>
</dbReference>
<dbReference type="PANTHER" id="PTHR45527">
    <property type="entry name" value="NONRIBOSOMAL PEPTIDE SYNTHETASE"/>
    <property type="match status" value="1"/>
</dbReference>
<evidence type="ECO:0000256" key="1">
    <source>
        <dbReference type="ARBA" id="ARBA00001957"/>
    </source>
</evidence>
<dbReference type="PANTHER" id="PTHR45527:SF14">
    <property type="entry name" value="PLIPASTATIN SYNTHASE SUBUNIT B"/>
    <property type="match status" value="1"/>
</dbReference>
<dbReference type="InterPro" id="IPR020459">
    <property type="entry name" value="AMP-binding"/>
</dbReference>
<dbReference type="RefSeq" id="WP_214430586.1">
    <property type="nucleotide sequence ID" value="NZ_CAWPUQ010000133.1"/>
</dbReference>
<dbReference type="InterPro" id="IPR025110">
    <property type="entry name" value="AMP-bd_C"/>
</dbReference>
<dbReference type="GO" id="GO:0031177">
    <property type="term" value="F:phosphopantetheine binding"/>
    <property type="evidence" value="ECO:0007669"/>
    <property type="project" value="InterPro"/>
</dbReference>
<keyword evidence="2" id="KW-0596">Phosphopantetheine</keyword>
<evidence type="ECO:0000259" key="4">
    <source>
        <dbReference type="PROSITE" id="PS50075"/>
    </source>
</evidence>
<dbReference type="SMART" id="SM00823">
    <property type="entry name" value="PKS_PP"/>
    <property type="match status" value="1"/>
</dbReference>
<dbReference type="Gene3D" id="3.40.50.980">
    <property type="match status" value="2"/>
</dbReference>
<dbReference type="FunFam" id="3.30.559.10:FF:000012">
    <property type="entry name" value="Non-ribosomal peptide synthetase"/>
    <property type="match status" value="1"/>
</dbReference>
<dbReference type="GO" id="GO:0044550">
    <property type="term" value="P:secondary metabolite biosynthetic process"/>
    <property type="evidence" value="ECO:0007669"/>
    <property type="project" value="UniProtKB-ARBA"/>
</dbReference>
<reference evidence="5 6" key="1">
    <citation type="journal article" date="2021" name="Int. J. Syst. Evol. Microbiol.">
        <title>Amazonocrinis nigriterrae gen. nov., sp. nov., Atlanticothrix silvestris gen. nov., sp. nov. and Dendronalium phyllosphericum gen. nov., sp. nov., nostocacean cyanobacteria from Brazilian environments.</title>
        <authorList>
            <person name="Alvarenga D.O."/>
            <person name="Andreote A.P.D."/>
            <person name="Branco L.H.Z."/>
            <person name="Delbaje E."/>
            <person name="Cruz R.B."/>
            <person name="Varani A.M."/>
            <person name="Fiore M.F."/>
        </authorList>
    </citation>
    <scope>NUCLEOTIDE SEQUENCE [LARGE SCALE GENOMIC DNA]</scope>
    <source>
        <strain evidence="5 6">CENA369</strain>
    </source>
</reference>
<comment type="cofactor">
    <cofactor evidence="1">
        <name>pantetheine 4'-phosphate</name>
        <dbReference type="ChEBI" id="CHEBI:47942"/>
    </cofactor>
</comment>
<dbReference type="GO" id="GO:0005829">
    <property type="term" value="C:cytosol"/>
    <property type="evidence" value="ECO:0007669"/>
    <property type="project" value="TreeGrafter"/>
</dbReference>
<dbReference type="Pfam" id="PF00550">
    <property type="entry name" value="PP-binding"/>
    <property type="match status" value="1"/>
</dbReference>
<dbReference type="EMBL" id="JAECZA010000003">
    <property type="protein sequence ID" value="MBH8571748.1"/>
    <property type="molecule type" value="Genomic_DNA"/>
</dbReference>
<dbReference type="GO" id="GO:0072330">
    <property type="term" value="P:monocarboxylic acid biosynthetic process"/>
    <property type="evidence" value="ECO:0007669"/>
    <property type="project" value="UniProtKB-ARBA"/>
</dbReference>
<dbReference type="CDD" id="cd19531">
    <property type="entry name" value="LCL_NRPS-like"/>
    <property type="match status" value="1"/>
</dbReference>
<dbReference type="InterPro" id="IPR000873">
    <property type="entry name" value="AMP-dep_synth/lig_dom"/>
</dbReference>
<dbReference type="GO" id="GO:0008610">
    <property type="term" value="P:lipid biosynthetic process"/>
    <property type="evidence" value="ECO:0007669"/>
    <property type="project" value="UniProtKB-ARBA"/>
</dbReference>
<dbReference type="SUPFAM" id="SSF52777">
    <property type="entry name" value="CoA-dependent acyltransferases"/>
    <property type="match status" value="2"/>
</dbReference>
<dbReference type="AlphaFoldDB" id="A0A8J7I1F2"/>
<dbReference type="FunFam" id="3.40.50.980:FF:000001">
    <property type="entry name" value="Non-ribosomal peptide synthetase"/>
    <property type="match status" value="1"/>
</dbReference>
<dbReference type="FunFam" id="2.30.38.10:FF:000001">
    <property type="entry name" value="Non-ribosomal peptide synthetase PvdI"/>
    <property type="match status" value="1"/>
</dbReference>
<sequence>MTNIHENLAGLSPEKKREVLAKLLQEKVSQPQIFPMSFAQQRLWFIDRLQPGNFANHIWAALRLTGIINRAALLQTFNEIVRRHEVLRSTFGLIAEKPVQIILPTLSLDLPIINIETSDVEEEAEIKNLVIQEIQQPFNLSQAPLLRATLLRLKETEHILVFAMHHIISDGWSVGVLIKEVAALYEAFSKGQPSPFSELSIQYVDFTNWQQKWLQGEVLQSQISYWKKQLEGAPKLLDLPTDYPRPAVGSFRGATYSFELSNELYIALNKLSQQHEITLFMTVLAVFQTLLWRYTGSEDIVVGSPIANRNRTELEGLIGFFANTITLRTNLVGNPTFVELLTRVRKVALEAYAHQDLPFEQLVEELQPQRNLSYTPIFQVMFVFQNTPISVLELPGLTISPLAIDNGSTKFDLTLEITETAGKLFANLEFNTDLFQENTIKRMAGHFQTLLKSIVANPELRLSELSLLTESEKHQLLLEWNNTEVAYPQKQCIHELLEAQVEKTPDAVAVVFEDEQLTYRQLNAKANQLAHYLRTLGVKPEVLVGIYVERSSKTLPKASLYTIIGILAILKAGGAYVPLDPAYPPERLAFILQDAQVSVLLTQQHLIENLPPHQTNVVLDTDWESITQQSQQNPINECTTDNLAYIIYTSGSTGQPKGVLVNHSNVARLLAATEHWYKFNRDDVWTLFHSIAFDFSVWELWGALLYGGKLVIVPYWLSRSPEDFYQLLVTQQVTVLNQTPSAFSQLIQVEELATSKQLNLRLVIFGGEALQLESLRPWFERHGDALPQLVNMYGITETTVHVTYRPLTKADLEVGLGSIIGRPIPDLQVYLLDQYQQLVPIGVKGEMYVGGAGVARGYLNRPELTTQRFIPHPFSDKPNARLYKTGDLARYLPNGDIEYLGRIDDQVKIRGFRIELGEIEAIASQHPAVRETVVVVASQRIVAYVVPQTEQTLVISELRHFLESKLPSYMMPAAFVLLEALPLTANGKCDRKALPAPDTARPELEAAYQPPQTEIEKTIAEIWQEVLQVEEIGIHDNFFELGGHSLLLVRVHSKLREVFQQDLSVLDLFRYPTIKSLTNYLNQVTNQQTFSDMNIITEKIADGKAQQRKRLQKLKSIENI</sequence>
<dbReference type="FunFam" id="3.40.50.12780:FF:000012">
    <property type="entry name" value="Non-ribosomal peptide synthetase"/>
    <property type="match status" value="1"/>
</dbReference>
<dbReference type="InterPro" id="IPR020806">
    <property type="entry name" value="PKS_PP-bd"/>
</dbReference>
<feature type="domain" description="Carrier" evidence="4">
    <location>
        <begin position="1010"/>
        <end position="1085"/>
    </location>
</feature>
<dbReference type="InterPro" id="IPR045851">
    <property type="entry name" value="AMP-bd_C_sf"/>
</dbReference>
<dbReference type="Gene3D" id="3.30.559.30">
    <property type="entry name" value="Nonribosomal peptide synthetase, condensation domain"/>
    <property type="match status" value="1"/>
</dbReference>
<keyword evidence="3" id="KW-0597">Phosphoprotein</keyword>
<dbReference type="PROSITE" id="PS00455">
    <property type="entry name" value="AMP_BINDING"/>
    <property type="match status" value="1"/>
</dbReference>
<dbReference type="Gene3D" id="2.30.38.10">
    <property type="entry name" value="Luciferase, Domain 3"/>
    <property type="match status" value="1"/>
</dbReference>
<proteinExistence type="predicted"/>
<dbReference type="InterPro" id="IPR020845">
    <property type="entry name" value="AMP-binding_CS"/>
</dbReference>
<dbReference type="InterPro" id="IPR009081">
    <property type="entry name" value="PP-bd_ACP"/>
</dbReference>
<dbReference type="NCBIfam" id="TIGR01733">
    <property type="entry name" value="AA-adenyl-dom"/>
    <property type="match status" value="1"/>
</dbReference>
<dbReference type="Proteomes" id="UP000662314">
    <property type="component" value="Unassembled WGS sequence"/>
</dbReference>
<gene>
    <name evidence="5" type="ORF">I8752_01635</name>
</gene>
<dbReference type="Pfam" id="PF00501">
    <property type="entry name" value="AMP-binding"/>
    <property type="match status" value="1"/>
</dbReference>
<name>A0A8J7I1F2_9NOST</name>
<dbReference type="InterPro" id="IPR010071">
    <property type="entry name" value="AA_adenyl_dom"/>
</dbReference>
<dbReference type="CDD" id="cd17643">
    <property type="entry name" value="A_NRPS_Cytc1-like"/>
    <property type="match status" value="1"/>
</dbReference>
<dbReference type="PRINTS" id="PR00154">
    <property type="entry name" value="AMPBINDING"/>
</dbReference>
<comment type="caution">
    <text evidence="5">The sequence shown here is derived from an EMBL/GenBank/DDBJ whole genome shotgun (WGS) entry which is preliminary data.</text>
</comment>
<dbReference type="FunFam" id="3.30.300.30:FF:000010">
    <property type="entry name" value="Enterobactin synthetase component F"/>
    <property type="match status" value="1"/>
</dbReference>
<dbReference type="FunFam" id="1.10.1200.10:FF:000016">
    <property type="entry name" value="Non-ribosomal peptide synthase"/>
    <property type="match status" value="1"/>
</dbReference>
<accession>A0A8J7I1F2</accession>
<dbReference type="Gene3D" id="3.30.559.10">
    <property type="entry name" value="Chloramphenicol acetyltransferase-like domain"/>
    <property type="match status" value="1"/>
</dbReference>
<dbReference type="FunFam" id="3.40.50.980:FF:000002">
    <property type="entry name" value="Enterobactin synthetase component F"/>
    <property type="match status" value="1"/>
</dbReference>
<dbReference type="SUPFAM" id="SSF47336">
    <property type="entry name" value="ACP-like"/>
    <property type="match status" value="1"/>
</dbReference>